<dbReference type="Proteomes" id="UP000647339">
    <property type="component" value="Unassembled WGS sequence"/>
</dbReference>
<reference evidence="2" key="1">
    <citation type="journal article" date="2019" name="Int. J. Syst. Evol. Microbiol.">
        <title>The Global Catalogue of Microorganisms (GCM) 10K type strain sequencing project: providing services to taxonomists for standard genome sequencing and annotation.</title>
        <authorList>
            <consortium name="The Broad Institute Genomics Platform"/>
            <consortium name="The Broad Institute Genome Sequencing Center for Infectious Disease"/>
            <person name="Wu L."/>
            <person name="Ma J."/>
        </authorList>
    </citation>
    <scope>NUCLEOTIDE SEQUENCE [LARGE SCALE GENOMIC DNA]</scope>
    <source>
        <strain evidence="2">CGMCC 1.15407</strain>
    </source>
</reference>
<evidence type="ECO:0000313" key="1">
    <source>
        <dbReference type="EMBL" id="GGF42506.1"/>
    </source>
</evidence>
<sequence>MEPIKNSEKNKINGKVNCKDKGNKFIITEVSSEFVFFEQYAKLINQSLIKNTQFRVFLLRK</sequence>
<comment type="caution">
    <text evidence="1">The sequence shown here is derived from an EMBL/GenBank/DDBJ whole genome shotgun (WGS) entry which is preliminary data.</text>
</comment>
<name>A0ABQ1V7G5_9BACT</name>
<organism evidence="1 2">
    <name type="scientific">Echinicola rosea</name>
    <dbReference type="NCBI Taxonomy" id="1807691"/>
    <lineage>
        <taxon>Bacteria</taxon>
        <taxon>Pseudomonadati</taxon>
        <taxon>Bacteroidota</taxon>
        <taxon>Cytophagia</taxon>
        <taxon>Cytophagales</taxon>
        <taxon>Cyclobacteriaceae</taxon>
        <taxon>Echinicola</taxon>
    </lineage>
</organism>
<dbReference type="EMBL" id="BMIU01000019">
    <property type="protein sequence ID" value="GGF42506.1"/>
    <property type="molecule type" value="Genomic_DNA"/>
</dbReference>
<keyword evidence="2" id="KW-1185">Reference proteome</keyword>
<proteinExistence type="predicted"/>
<gene>
    <name evidence="1" type="ORF">GCM10011339_33730</name>
</gene>
<accession>A0ABQ1V7G5</accession>
<evidence type="ECO:0000313" key="2">
    <source>
        <dbReference type="Proteomes" id="UP000647339"/>
    </source>
</evidence>
<protein>
    <submittedName>
        <fullName evidence="1">Uncharacterized protein</fullName>
    </submittedName>
</protein>